<evidence type="ECO:0000313" key="2">
    <source>
        <dbReference type="Proteomes" id="UP000593573"/>
    </source>
</evidence>
<name>A0A7J8UHG0_9ROSI</name>
<feature type="non-terminal residue" evidence="1">
    <location>
        <position position="1"/>
    </location>
</feature>
<keyword evidence="2" id="KW-1185">Reference proteome</keyword>
<dbReference type="EMBL" id="JABFAB010000006">
    <property type="protein sequence ID" value="MBA0649907.1"/>
    <property type="molecule type" value="Genomic_DNA"/>
</dbReference>
<gene>
    <name evidence="1" type="ORF">Goklo_017417</name>
</gene>
<protein>
    <submittedName>
        <fullName evidence="1">Uncharacterized protein</fullName>
    </submittedName>
</protein>
<dbReference type="Proteomes" id="UP000593573">
    <property type="component" value="Unassembled WGS sequence"/>
</dbReference>
<accession>A0A7J8UHG0</accession>
<proteinExistence type="predicted"/>
<comment type="caution">
    <text evidence="1">The sequence shown here is derived from an EMBL/GenBank/DDBJ whole genome shotgun (WGS) entry which is preliminary data.</text>
</comment>
<sequence length="31" mass="3522">LLSLTYWQLSCKLLFCAAFSTIWSVRMGGLI</sequence>
<reference evidence="1 2" key="1">
    <citation type="journal article" date="2019" name="Genome Biol. Evol.">
        <title>Insights into the evolution of the New World diploid cottons (Gossypium, subgenus Houzingenia) based on genome sequencing.</title>
        <authorList>
            <person name="Grover C.E."/>
            <person name="Arick M.A. 2nd"/>
            <person name="Thrash A."/>
            <person name="Conover J.L."/>
            <person name="Sanders W.S."/>
            <person name="Peterson D.G."/>
            <person name="Frelichowski J.E."/>
            <person name="Scheffler J.A."/>
            <person name="Scheffler B.E."/>
            <person name="Wendel J.F."/>
        </authorList>
    </citation>
    <scope>NUCLEOTIDE SEQUENCE [LARGE SCALE GENOMIC DNA]</scope>
    <source>
        <strain evidence="1">57</strain>
        <tissue evidence="1">Leaf</tissue>
    </source>
</reference>
<organism evidence="1 2">
    <name type="scientific">Gossypium klotzschianum</name>
    <dbReference type="NCBI Taxonomy" id="34286"/>
    <lineage>
        <taxon>Eukaryota</taxon>
        <taxon>Viridiplantae</taxon>
        <taxon>Streptophyta</taxon>
        <taxon>Embryophyta</taxon>
        <taxon>Tracheophyta</taxon>
        <taxon>Spermatophyta</taxon>
        <taxon>Magnoliopsida</taxon>
        <taxon>eudicotyledons</taxon>
        <taxon>Gunneridae</taxon>
        <taxon>Pentapetalae</taxon>
        <taxon>rosids</taxon>
        <taxon>malvids</taxon>
        <taxon>Malvales</taxon>
        <taxon>Malvaceae</taxon>
        <taxon>Malvoideae</taxon>
        <taxon>Gossypium</taxon>
    </lineage>
</organism>
<dbReference type="AlphaFoldDB" id="A0A7J8UHG0"/>
<evidence type="ECO:0000313" key="1">
    <source>
        <dbReference type="EMBL" id="MBA0649907.1"/>
    </source>
</evidence>